<evidence type="ECO:0000256" key="1">
    <source>
        <dbReference type="PIRSR" id="PIRSR619791-2"/>
    </source>
</evidence>
<dbReference type="InterPro" id="IPR010255">
    <property type="entry name" value="Haem_peroxidase_sf"/>
</dbReference>
<dbReference type="PANTHER" id="PTHR11475">
    <property type="entry name" value="OXIDASE/PEROXIDASE"/>
    <property type="match status" value="1"/>
</dbReference>
<dbReference type="PANTHER" id="PTHR11475:SF58">
    <property type="entry name" value="PEROXIDASIN"/>
    <property type="match status" value="1"/>
</dbReference>
<organism evidence="2 3">
    <name type="scientific">Echinococcus canadensis</name>
    <dbReference type="NCBI Taxonomy" id="519352"/>
    <lineage>
        <taxon>Eukaryota</taxon>
        <taxon>Metazoa</taxon>
        <taxon>Spiralia</taxon>
        <taxon>Lophotrochozoa</taxon>
        <taxon>Platyhelminthes</taxon>
        <taxon>Cestoda</taxon>
        <taxon>Eucestoda</taxon>
        <taxon>Cyclophyllidea</taxon>
        <taxon>Taeniidae</taxon>
        <taxon>Echinococcus</taxon>
        <taxon>Echinococcus canadensis group</taxon>
    </lineage>
</organism>
<dbReference type="GO" id="GO:0046872">
    <property type="term" value="F:metal ion binding"/>
    <property type="evidence" value="ECO:0007669"/>
    <property type="project" value="UniProtKB-KW"/>
</dbReference>
<evidence type="ECO:0000313" key="3">
    <source>
        <dbReference type="WBParaSite" id="maker-E.canG7_contigs_7512-snap-gene-0.19-mRNA-1"/>
    </source>
</evidence>
<keyword evidence="1" id="KW-0408">Iron</keyword>
<dbReference type="Pfam" id="PF03098">
    <property type="entry name" value="An_peroxidase"/>
    <property type="match status" value="1"/>
</dbReference>
<dbReference type="AlphaFoldDB" id="A0A915EXM3"/>
<feature type="binding site" description="axial binding residue" evidence="1">
    <location>
        <position position="137"/>
    </location>
    <ligand>
        <name>heme b</name>
        <dbReference type="ChEBI" id="CHEBI:60344"/>
    </ligand>
    <ligandPart>
        <name>Fe</name>
        <dbReference type="ChEBI" id="CHEBI:18248"/>
    </ligandPart>
</feature>
<keyword evidence="1" id="KW-0479">Metal-binding</keyword>
<dbReference type="InterPro" id="IPR019791">
    <property type="entry name" value="Haem_peroxidase_animal"/>
</dbReference>
<accession>A0A915EXM3</accession>
<dbReference type="PRINTS" id="PR00457">
    <property type="entry name" value="ANPEROXIDASE"/>
</dbReference>
<dbReference type="GO" id="GO:0020037">
    <property type="term" value="F:heme binding"/>
    <property type="evidence" value="ECO:0007669"/>
    <property type="project" value="InterPro"/>
</dbReference>
<keyword evidence="1" id="KW-0349">Heme</keyword>
<dbReference type="GO" id="GO:0004601">
    <property type="term" value="F:peroxidase activity"/>
    <property type="evidence" value="ECO:0007669"/>
    <property type="project" value="InterPro"/>
</dbReference>
<proteinExistence type="predicted"/>
<dbReference type="SUPFAM" id="SSF48113">
    <property type="entry name" value="Heme-dependent peroxidases"/>
    <property type="match status" value="1"/>
</dbReference>
<reference evidence="3" key="1">
    <citation type="submission" date="2022-11" db="UniProtKB">
        <authorList>
            <consortium name="WormBaseParasite"/>
        </authorList>
    </citation>
    <scope>IDENTIFICATION</scope>
</reference>
<dbReference type="WBParaSite" id="maker-E.canG7_contigs_7512-snap-gene-0.19-mRNA-1">
    <property type="protein sequence ID" value="maker-E.canG7_contigs_7512-snap-gene-0.19-mRNA-1"/>
    <property type="gene ID" value="EcG7_06359"/>
</dbReference>
<dbReference type="Proteomes" id="UP000887562">
    <property type="component" value="Unplaced"/>
</dbReference>
<name>A0A915EXM3_9CEST</name>
<dbReference type="GO" id="GO:0006979">
    <property type="term" value="P:response to oxidative stress"/>
    <property type="evidence" value="ECO:0007669"/>
    <property type="project" value="InterPro"/>
</dbReference>
<dbReference type="Gene3D" id="1.10.640.10">
    <property type="entry name" value="Haem peroxidase domain superfamily, animal type"/>
    <property type="match status" value="1"/>
</dbReference>
<protein>
    <submittedName>
        <fullName evidence="3">Peroxidasin</fullName>
    </submittedName>
</protein>
<sequence>MPTPAGKQLLPFNIRGQVDCQADPQQDFVPCFKAGDHRSNENLGLLSMHTIWMREHNRIADELRSLNPHWSGDRLYHEARKIVGALMQSITYRVWLPKVLGPRGMEMMGGETYPGYDSSVNPTISNEFATAAFRFGHTMVPPIYFRLNENWETIPEGHLLLHKAFFAPDKMLTDGGMDPILRGLLFHGIRDIIRRPSLNPELTERLFAMAHQLALDLASLNIQRGRDHGLQHYTSYAYKICGLGSSAAPDSFEDLADRIRDPAIREELRAIYGHPGNIDLFVGGVLEDVLPGARMGPTFACIIADQFKRLRAGDRLWYESPGLFTTAQLAEIRDAGSYLSRVICENGDNITKVPLDAFIRPKNRKDLVSCSQVPKLNLALWKECPSLSGASFGSYSDIGIYFDQPLNRRRRSVPSEDSCEAKPPEPLSFMDEVEQELEARLKLREHQLKRAEH</sequence>
<evidence type="ECO:0000313" key="2">
    <source>
        <dbReference type="Proteomes" id="UP000887562"/>
    </source>
</evidence>
<dbReference type="PROSITE" id="PS50292">
    <property type="entry name" value="PEROXIDASE_3"/>
    <property type="match status" value="1"/>
</dbReference>
<keyword evidence="2" id="KW-1185">Reference proteome</keyword>
<dbReference type="InterPro" id="IPR037120">
    <property type="entry name" value="Haem_peroxidase_sf_animal"/>
</dbReference>